<evidence type="ECO:0000313" key="3">
    <source>
        <dbReference type="Proteomes" id="UP000054248"/>
    </source>
</evidence>
<reference evidence="2 3" key="1">
    <citation type="submission" date="2014-04" db="EMBL/GenBank/DDBJ databases">
        <authorList>
            <consortium name="DOE Joint Genome Institute"/>
            <person name="Kuo A."/>
            <person name="Girlanda M."/>
            <person name="Perotto S."/>
            <person name="Kohler A."/>
            <person name="Nagy L.G."/>
            <person name="Floudas D."/>
            <person name="Copeland A."/>
            <person name="Barry K.W."/>
            <person name="Cichocki N."/>
            <person name="Veneault-Fourrey C."/>
            <person name="LaButti K."/>
            <person name="Lindquist E.A."/>
            <person name="Lipzen A."/>
            <person name="Lundell T."/>
            <person name="Morin E."/>
            <person name="Murat C."/>
            <person name="Sun H."/>
            <person name="Tunlid A."/>
            <person name="Henrissat B."/>
            <person name="Grigoriev I.V."/>
            <person name="Hibbett D.S."/>
            <person name="Martin F."/>
            <person name="Nordberg H.P."/>
            <person name="Cantor M.N."/>
            <person name="Hua S.X."/>
        </authorList>
    </citation>
    <scope>NUCLEOTIDE SEQUENCE [LARGE SCALE GENOMIC DNA]</scope>
    <source>
        <strain evidence="2 3">MUT 4182</strain>
    </source>
</reference>
<dbReference type="Proteomes" id="UP000054248">
    <property type="component" value="Unassembled WGS sequence"/>
</dbReference>
<accession>A0A0C3Q2Y3</accession>
<feature type="region of interest" description="Disordered" evidence="1">
    <location>
        <begin position="84"/>
        <end position="107"/>
    </location>
</feature>
<organism evidence="2 3">
    <name type="scientific">Tulasnella calospora MUT 4182</name>
    <dbReference type="NCBI Taxonomy" id="1051891"/>
    <lineage>
        <taxon>Eukaryota</taxon>
        <taxon>Fungi</taxon>
        <taxon>Dikarya</taxon>
        <taxon>Basidiomycota</taxon>
        <taxon>Agaricomycotina</taxon>
        <taxon>Agaricomycetes</taxon>
        <taxon>Cantharellales</taxon>
        <taxon>Tulasnellaceae</taxon>
        <taxon>Tulasnella</taxon>
    </lineage>
</organism>
<keyword evidence="3" id="KW-1185">Reference proteome</keyword>
<gene>
    <name evidence="2" type="ORF">M407DRAFT_33503</name>
</gene>
<sequence length="142" mass="15899">MTWAPSLLHVGWHQVPKLKVSGALAVEAVCEQLAKIPASTPCQNRLRSFSSQFDPSGMPSDTLDSIVRNLVVYVQRTCARKEKDWQLHGASSDEPNRRSLEMKMPHNVVQKLQGPLHDWDVQLSELGQETGQNVDERMSHSG</sequence>
<evidence type="ECO:0000313" key="2">
    <source>
        <dbReference type="EMBL" id="KIO16844.1"/>
    </source>
</evidence>
<evidence type="ECO:0000256" key="1">
    <source>
        <dbReference type="SAM" id="MobiDB-lite"/>
    </source>
</evidence>
<dbReference type="EMBL" id="KN823474">
    <property type="protein sequence ID" value="KIO16844.1"/>
    <property type="molecule type" value="Genomic_DNA"/>
</dbReference>
<dbReference type="HOGENOM" id="CLU_1817225_0_0_1"/>
<feature type="compositionally biased region" description="Basic and acidic residues" evidence="1">
    <location>
        <begin position="94"/>
        <end position="104"/>
    </location>
</feature>
<dbReference type="AlphaFoldDB" id="A0A0C3Q2Y3"/>
<name>A0A0C3Q2Y3_9AGAM</name>
<reference evidence="3" key="2">
    <citation type="submission" date="2015-01" db="EMBL/GenBank/DDBJ databases">
        <title>Evolutionary Origins and Diversification of the Mycorrhizal Mutualists.</title>
        <authorList>
            <consortium name="DOE Joint Genome Institute"/>
            <consortium name="Mycorrhizal Genomics Consortium"/>
            <person name="Kohler A."/>
            <person name="Kuo A."/>
            <person name="Nagy L.G."/>
            <person name="Floudas D."/>
            <person name="Copeland A."/>
            <person name="Barry K.W."/>
            <person name="Cichocki N."/>
            <person name="Veneault-Fourrey C."/>
            <person name="LaButti K."/>
            <person name="Lindquist E.A."/>
            <person name="Lipzen A."/>
            <person name="Lundell T."/>
            <person name="Morin E."/>
            <person name="Murat C."/>
            <person name="Riley R."/>
            <person name="Ohm R."/>
            <person name="Sun H."/>
            <person name="Tunlid A."/>
            <person name="Henrissat B."/>
            <person name="Grigoriev I.V."/>
            <person name="Hibbett D.S."/>
            <person name="Martin F."/>
        </authorList>
    </citation>
    <scope>NUCLEOTIDE SEQUENCE [LARGE SCALE GENOMIC DNA]</scope>
    <source>
        <strain evidence="3">MUT 4182</strain>
    </source>
</reference>
<proteinExistence type="predicted"/>
<protein>
    <submittedName>
        <fullName evidence="2">Uncharacterized protein</fullName>
    </submittedName>
</protein>